<evidence type="ECO:0000256" key="2">
    <source>
        <dbReference type="SAM" id="MobiDB-lite"/>
    </source>
</evidence>
<organism evidence="3 4">
    <name type="scientific">Aquabacterium olei</name>
    <dbReference type="NCBI Taxonomy" id="1296669"/>
    <lineage>
        <taxon>Bacteria</taxon>
        <taxon>Pseudomonadati</taxon>
        <taxon>Pseudomonadota</taxon>
        <taxon>Betaproteobacteria</taxon>
        <taxon>Burkholderiales</taxon>
        <taxon>Aquabacterium</taxon>
    </lineage>
</organism>
<dbReference type="InterPro" id="IPR050317">
    <property type="entry name" value="Plant_Fungal_Acyltransferase"/>
</dbReference>
<proteinExistence type="predicted"/>
<evidence type="ECO:0000256" key="1">
    <source>
        <dbReference type="ARBA" id="ARBA00022679"/>
    </source>
</evidence>
<protein>
    <recommendedName>
        <fullName evidence="5">Condensation domain-containing protein</fullName>
    </recommendedName>
</protein>
<dbReference type="Proteomes" id="UP000244892">
    <property type="component" value="Chromosome"/>
</dbReference>
<dbReference type="OrthoDB" id="3920163at2"/>
<dbReference type="PANTHER" id="PTHR31642:SF310">
    <property type="entry name" value="FATTY ALCOHOL:CAFFEOYL-COA ACYLTRANSFERASE"/>
    <property type="match status" value="1"/>
</dbReference>
<dbReference type="GO" id="GO:0016747">
    <property type="term" value="F:acyltransferase activity, transferring groups other than amino-acyl groups"/>
    <property type="evidence" value="ECO:0007669"/>
    <property type="project" value="TreeGrafter"/>
</dbReference>
<name>A0A2U8FSM5_9BURK</name>
<dbReference type="Pfam" id="PF02458">
    <property type="entry name" value="Transferase"/>
    <property type="match status" value="1"/>
</dbReference>
<dbReference type="KEGG" id="aon:DEH84_11915"/>
<dbReference type="RefSeq" id="WP_109037049.1">
    <property type="nucleotide sequence ID" value="NZ_CP029210.1"/>
</dbReference>
<evidence type="ECO:0008006" key="5">
    <source>
        <dbReference type="Google" id="ProtNLM"/>
    </source>
</evidence>
<dbReference type="PANTHER" id="PTHR31642">
    <property type="entry name" value="TRICHOTHECENE 3-O-ACETYLTRANSFERASE"/>
    <property type="match status" value="1"/>
</dbReference>
<evidence type="ECO:0000313" key="4">
    <source>
        <dbReference type="Proteomes" id="UP000244892"/>
    </source>
</evidence>
<dbReference type="EMBL" id="CP029210">
    <property type="protein sequence ID" value="AWI54053.1"/>
    <property type="molecule type" value="Genomic_DNA"/>
</dbReference>
<reference evidence="3 4" key="1">
    <citation type="submission" date="2018-05" db="EMBL/GenBank/DDBJ databases">
        <title>complete genome sequence of Aquabacterium olei NBRC 110486.</title>
        <authorList>
            <person name="Tang B."/>
            <person name="Chang J."/>
            <person name="Zhang L."/>
            <person name="Yang H."/>
        </authorList>
    </citation>
    <scope>NUCLEOTIDE SEQUENCE [LARGE SCALE GENOMIC DNA]</scope>
    <source>
        <strain evidence="3 4">NBRC 110486</strain>
    </source>
</reference>
<keyword evidence="4" id="KW-1185">Reference proteome</keyword>
<dbReference type="SUPFAM" id="SSF52777">
    <property type="entry name" value="CoA-dependent acyltransferases"/>
    <property type="match status" value="1"/>
</dbReference>
<gene>
    <name evidence="3" type="ORF">DEH84_11915</name>
</gene>
<sequence length="457" mass="50341">MARFSSSLLRHVRLQAGTQAPPQRLTGSDLFNGHVGIPVMLVYPQGFDIVRAERALREVLRGYPVITGRLRKGSDGHSFIDCNDAGIDFRVHACAGPLPAYGIDRPMGRDLRRYFKPFLPWRIVGRDVPLLQVDVWRFEDGGIVLSCYGTHSVFDGISFWQFMSDWSAACRGEAVPLRAFDRKVLTDIVADRPVPQEAGLLYDPSMPERIGLFARLGWQALQLRKAVLRVPASLVHRWKDEARAAGDATAGVSSSDLVAAFCLQQLSPLMPPQHERSVGVVLDLRARRRLRIPRDYFGNALGYGEGRSTTQEVATLSLPELALRCRPTAAQVAHDALFDLLALLDHHRAQKSVWRLFMRPAGETLRAGFILNNCVNFPMYRIDLGQGGPAWYDICGVAFRMLMVVSTPEEDGGLDLHLSARPAEIEAVRRAIAAQGAVPEPPAGLNGARPSGALSPA</sequence>
<feature type="region of interest" description="Disordered" evidence="2">
    <location>
        <begin position="438"/>
        <end position="457"/>
    </location>
</feature>
<evidence type="ECO:0000313" key="3">
    <source>
        <dbReference type="EMBL" id="AWI54053.1"/>
    </source>
</evidence>
<keyword evidence="1" id="KW-0808">Transferase</keyword>
<dbReference type="InterPro" id="IPR023213">
    <property type="entry name" value="CAT-like_dom_sf"/>
</dbReference>
<accession>A0A2U8FSM5</accession>
<dbReference type="GO" id="GO:0044550">
    <property type="term" value="P:secondary metabolite biosynthetic process"/>
    <property type="evidence" value="ECO:0007669"/>
    <property type="project" value="TreeGrafter"/>
</dbReference>
<dbReference type="AlphaFoldDB" id="A0A2U8FSM5"/>
<dbReference type="Gene3D" id="3.30.559.10">
    <property type="entry name" value="Chloramphenicol acetyltransferase-like domain"/>
    <property type="match status" value="2"/>
</dbReference>